<sequence>MNKVITSVFALFIGIFTLVMGLLLAIPLTIVALITGKKIQKSLKEQQTTFMQRDINQTPFGDKSGQVIEGEYDEVKK</sequence>
<organism evidence="2 3">
    <name type="scientific">Vibrio sinensis</name>
    <dbReference type="NCBI Taxonomy" id="2302434"/>
    <lineage>
        <taxon>Bacteria</taxon>
        <taxon>Pseudomonadati</taxon>
        <taxon>Pseudomonadota</taxon>
        <taxon>Gammaproteobacteria</taxon>
        <taxon>Vibrionales</taxon>
        <taxon>Vibrionaceae</taxon>
        <taxon>Vibrio</taxon>
    </lineage>
</organism>
<keyword evidence="3" id="KW-1185">Reference proteome</keyword>
<keyword evidence="1" id="KW-0472">Membrane</keyword>
<dbReference type="Proteomes" id="UP000273252">
    <property type="component" value="Unassembled WGS sequence"/>
</dbReference>
<dbReference type="RefSeq" id="WP_120029088.1">
    <property type="nucleotide sequence ID" value="NZ_QVMU01000001.1"/>
</dbReference>
<dbReference type="OrthoDB" id="5878967at2"/>
<evidence type="ECO:0000256" key="1">
    <source>
        <dbReference type="SAM" id="Phobius"/>
    </source>
</evidence>
<evidence type="ECO:0000313" key="2">
    <source>
        <dbReference type="EMBL" id="RJX75332.1"/>
    </source>
</evidence>
<gene>
    <name evidence="2" type="ORF">DZ860_01220</name>
</gene>
<dbReference type="EMBL" id="QVMU01000001">
    <property type="protein sequence ID" value="RJX75332.1"/>
    <property type="molecule type" value="Genomic_DNA"/>
</dbReference>
<accession>A0A3A6RDY2</accession>
<comment type="caution">
    <text evidence="2">The sequence shown here is derived from an EMBL/GenBank/DDBJ whole genome shotgun (WGS) entry which is preliminary data.</text>
</comment>
<evidence type="ECO:0000313" key="3">
    <source>
        <dbReference type="Proteomes" id="UP000273252"/>
    </source>
</evidence>
<keyword evidence="1" id="KW-1133">Transmembrane helix</keyword>
<reference evidence="2 3" key="1">
    <citation type="submission" date="2018-08" db="EMBL/GenBank/DDBJ databases">
        <title>Vibrio isolated from the Eastern China Marginal Seas.</title>
        <authorList>
            <person name="Li Y."/>
        </authorList>
    </citation>
    <scope>NUCLEOTIDE SEQUENCE [LARGE SCALE GENOMIC DNA]</scope>
    <source>
        <strain evidence="2 3">BEI233</strain>
    </source>
</reference>
<feature type="transmembrane region" description="Helical" evidence="1">
    <location>
        <begin position="6"/>
        <end position="34"/>
    </location>
</feature>
<name>A0A3A6RDY2_9VIBR</name>
<protein>
    <recommendedName>
        <fullName evidence="4">Hydroxylamine reductase</fullName>
    </recommendedName>
</protein>
<evidence type="ECO:0008006" key="4">
    <source>
        <dbReference type="Google" id="ProtNLM"/>
    </source>
</evidence>
<dbReference type="AlphaFoldDB" id="A0A3A6RDY2"/>
<keyword evidence="1" id="KW-0812">Transmembrane</keyword>
<proteinExistence type="predicted"/>